<protein>
    <recommendedName>
        <fullName evidence="8">L-lysine-epsilon aminotransferase</fullName>
        <ecNumber evidence="3">2.6.1.36</ecNumber>
    </recommendedName>
    <alternativeName>
        <fullName evidence="7">Lysine 6-aminotransferase</fullName>
    </alternativeName>
</protein>
<name>A0A832I5B4_UNCEI</name>
<dbReference type="CDD" id="cd00610">
    <property type="entry name" value="OAT_like"/>
    <property type="match status" value="1"/>
</dbReference>
<evidence type="ECO:0000256" key="2">
    <source>
        <dbReference type="ARBA" id="ARBA00008954"/>
    </source>
</evidence>
<comment type="cofactor">
    <cofactor evidence="1">
        <name>pyridoxal 5'-phosphate</name>
        <dbReference type="ChEBI" id="CHEBI:597326"/>
    </cofactor>
</comment>
<accession>A0A832I5B4</accession>
<dbReference type="GO" id="GO:0017000">
    <property type="term" value="P:antibiotic biosynthetic process"/>
    <property type="evidence" value="ECO:0007669"/>
    <property type="project" value="InterPro"/>
</dbReference>
<evidence type="ECO:0000256" key="7">
    <source>
        <dbReference type="ARBA" id="ARBA00030921"/>
    </source>
</evidence>
<dbReference type="InterPro" id="IPR017657">
    <property type="entry name" value="L-lysine_6-transaminase"/>
</dbReference>
<keyword evidence="5 10" id="KW-0808">Transferase</keyword>
<dbReference type="InterPro" id="IPR015424">
    <property type="entry name" value="PyrdxlP-dep_Trfase"/>
</dbReference>
<keyword evidence="4 10" id="KW-0032">Aminotransferase</keyword>
<evidence type="ECO:0000256" key="9">
    <source>
        <dbReference type="RuleBase" id="RU003560"/>
    </source>
</evidence>
<dbReference type="GO" id="GO:0009450">
    <property type="term" value="P:gamma-aminobutyric acid catabolic process"/>
    <property type="evidence" value="ECO:0007669"/>
    <property type="project" value="TreeGrafter"/>
</dbReference>
<dbReference type="SUPFAM" id="SSF53383">
    <property type="entry name" value="PLP-dependent transferases"/>
    <property type="match status" value="1"/>
</dbReference>
<dbReference type="EMBL" id="DSQF01000030">
    <property type="protein sequence ID" value="HGZ44653.1"/>
    <property type="molecule type" value="Genomic_DNA"/>
</dbReference>
<dbReference type="GO" id="GO:0030170">
    <property type="term" value="F:pyridoxal phosphate binding"/>
    <property type="evidence" value="ECO:0007669"/>
    <property type="project" value="InterPro"/>
</dbReference>
<dbReference type="Pfam" id="PF00202">
    <property type="entry name" value="Aminotran_3"/>
    <property type="match status" value="1"/>
</dbReference>
<dbReference type="InterPro" id="IPR015421">
    <property type="entry name" value="PyrdxlP-dep_Trfase_major"/>
</dbReference>
<proteinExistence type="inferred from homology"/>
<dbReference type="EC" id="2.6.1.36" evidence="3"/>
<dbReference type="PIRSF" id="PIRSF000521">
    <property type="entry name" value="Transaminase_4ab_Lys_Orn"/>
    <property type="match status" value="1"/>
</dbReference>
<organism evidence="10">
    <name type="scientific">Eiseniibacteriota bacterium</name>
    <dbReference type="NCBI Taxonomy" id="2212470"/>
    <lineage>
        <taxon>Bacteria</taxon>
        <taxon>Candidatus Eiseniibacteriota</taxon>
    </lineage>
</organism>
<evidence type="ECO:0000256" key="1">
    <source>
        <dbReference type="ARBA" id="ARBA00001933"/>
    </source>
</evidence>
<keyword evidence="6 9" id="KW-0663">Pyridoxal phosphate</keyword>
<evidence type="ECO:0000256" key="3">
    <source>
        <dbReference type="ARBA" id="ARBA00013071"/>
    </source>
</evidence>
<dbReference type="Gene3D" id="3.40.640.10">
    <property type="entry name" value="Type I PLP-dependent aspartate aminotransferase-like (Major domain)"/>
    <property type="match status" value="1"/>
</dbReference>
<dbReference type="PANTHER" id="PTHR43206:SF2">
    <property type="entry name" value="4-AMINOBUTYRATE AMINOTRANSFERASE GABT"/>
    <property type="match status" value="1"/>
</dbReference>
<evidence type="ECO:0000256" key="6">
    <source>
        <dbReference type="ARBA" id="ARBA00022898"/>
    </source>
</evidence>
<dbReference type="Gene3D" id="3.90.1150.10">
    <property type="entry name" value="Aspartate Aminotransferase, domain 1"/>
    <property type="match status" value="1"/>
</dbReference>
<evidence type="ECO:0000256" key="5">
    <source>
        <dbReference type="ARBA" id="ARBA00022679"/>
    </source>
</evidence>
<dbReference type="InterPro" id="IPR005814">
    <property type="entry name" value="Aminotrans_3"/>
</dbReference>
<reference evidence="10" key="1">
    <citation type="journal article" date="2020" name="mSystems">
        <title>Genome- and Community-Level Interaction Insights into Carbon Utilization and Element Cycling Functions of Hydrothermarchaeota in Hydrothermal Sediment.</title>
        <authorList>
            <person name="Zhou Z."/>
            <person name="Liu Y."/>
            <person name="Xu W."/>
            <person name="Pan J."/>
            <person name="Luo Z.H."/>
            <person name="Li M."/>
        </authorList>
    </citation>
    <scope>NUCLEOTIDE SEQUENCE [LARGE SCALE GENOMIC DNA]</scope>
    <source>
        <strain evidence="10">SpSt-381</strain>
    </source>
</reference>
<evidence type="ECO:0000313" key="10">
    <source>
        <dbReference type="EMBL" id="HGZ44653.1"/>
    </source>
</evidence>
<dbReference type="InterPro" id="IPR015422">
    <property type="entry name" value="PyrdxlP-dep_Trfase_small"/>
</dbReference>
<dbReference type="AlphaFoldDB" id="A0A832I5B4"/>
<dbReference type="GO" id="GO:0045484">
    <property type="term" value="F:L-lysine 6-transaminase activity"/>
    <property type="evidence" value="ECO:0007669"/>
    <property type="project" value="UniProtKB-EC"/>
</dbReference>
<evidence type="ECO:0000256" key="8">
    <source>
        <dbReference type="ARBA" id="ARBA00050040"/>
    </source>
</evidence>
<gene>
    <name evidence="10" type="ORF">ENR23_14825</name>
</gene>
<dbReference type="NCBIfam" id="TIGR03251">
    <property type="entry name" value="LAT_fam"/>
    <property type="match status" value="1"/>
</dbReference>
<sequence length="448" mass="49947">MTLTTRHIAPSEVHATIGRHMLADGYDMVLDLEKSHGRRLFDARSGRWYLDMFSFFATLPVGLNHPGMKEPEFLAKLTRAALVNPTNSDIYSVEMAEFVDTFGRLAMPGYLPHLFLVAGGALGIENALKAAFDWKVRRNFRKGMREEKGHQVLHFREAFHGRSGYTVSMTNTADPRKYQYFARFDWPRIENPKLRFPVDAAELERVRAAEAAALAAARAAFAERRDDIACVLIEPIQAEGGDNHFRPEFLQALRDLAHEHDALFAVDEVQSGMGLTGRMWAHQHFGVEPDLLAFGKKAQVCGFMAGPRIDEEPDNVFKVSSRLNSTWGGNLVDMVRCQRYLEIMEEEKLVENAAAQGARLLAGLDRLVAEMPDVFSNARGRGLMCAIDLADGATRDATADKAYELGMVILGCGTRSLRFRPPLDTSAQEIDEALDILKRAAKLAAGRH</sequence>
<comment type="caution">
    <text evidence="10">The sequence shown here is derived from an EMBL/GenBank/DDBJ whole genome shotgun (WGS) entry which is preliminary data.</text>
</comment>
<evidence type="ECO:0000256" key="4">
    <source>
        <dbReference type="ARBA" id="ARBA00022576"/>
    </source>
</evidence>
<dbReference type="PANTHER" id="PTHR43206">
    <property type="entry name" value="AMINOTRANSFERASE"/>
    <property type="match status" value="1"/>
</dbReference>
<comment type="similarity">
    <text evidence="2 9">Belongs to the class-III pyridoxal-phosphate-dependent aminotransferase family.</text>
</comment>